<dbReference type="AlphaFoldDB" id="A0A4P6PY49"/>
<evidence type="ECO:0000313" key="4">
    <source>
        <dbReference type="EMBL" id="QBI52620.1"/>
    </source>
</evidence>
<dbReference type="InterPro" id="IPR013747">
    <property type="entry name" value="ACP_syn_III_C"/>
</dbReference>
<dbReference type="EC" id="2.3.1.180" evidence="4"/>
<dbReference type="RefSeq" id="WP_131097146.1">
    <property type="nucleotide sequence ID" value="NZ_CP036455.1"/>
</dbReference>
<dbReference type="InterPro" id="IPR016039">
    <property type="entry name" value="Thiolase-like"/>
</dbReference>
<dbReference type="OrthoDB" id="2636646at2"/>
<accession>A0A4P6PY49</accession>
<organism evidence="4 5">
    <name type="scientific">Streptomonospora litoralis</name>
    <dbReference type="NCBI Taxonomy" id="2498135"/>
    <lineage>
        <taxon>Bacteria</taxon>
        <taxon>Bacillati</taxon>
        <taxon>Actinomycetota</taxon>
        <taxon>Actinomycetes</taxon>
        <taxon>Streptosporangiales</taxon>
        <taxon>Nocardiopsidaceae</taxon>
        <taxon>Streptomonospora</taxon>
    </lineage>
</organism>
<proteinExistence type="predicted"/>
<dbReference type="Gene3D" id="3.40.47.10">
    <property type="match status" value="2"/>
</dbReference>
<dbReference type="EMBL" id="CP036455">
    <property type="protein sequence ID" value="QBI52620.1"/>
    <property type="molecule type" value="Genomic_DNA"/>
</dbReference>
<feature type="domain" description="Beta-ketoacyl-[acyl-carrier-protein] synthase III C-terminal" evidence="3">
    <location>
        <begin position="222"/>
        <end position="309"/>
    </location>
</feature>
<keyword evidence="5" id="KW-1185">Reference proteome</keyword>
<evidence type="ECO:0000259" key="3">
    <source>
        <dbReference type="Pfam" id="PF08541"/>
    </source>
</evidence>
<reference evidence="4 5" key="1">
    <citation type="submission" date="2019-02" db="EMBL/GenBank/DDBJ databases">
        <authorList>
            <person name="Khodamoradi S."/>
            <person name="Hahnke R.L."/>
            <person name="Kaempfer P."/>
            <person name="Schumann P."/>
            <person name="Rohde M."/>
            <person name="Steinert M."/>
            <person name="Luzhetskyy A."/>
            <person name="Wink J."/>
            <person name="Ruckert C."/>
        </authorList>
    </citation>
    <scope>NUCLEOTIDE SEQUENCE [LARGE SCALE GENOMIC DNA]</scope>
    <source>
        <strain evidence="4 5">M2</strain>
    </source>
</reference>
<name>A0A4P6PY49_9ACTN</name>
<evidence type="ECO:0000313" key="5">
    <source>
        <dbReference type="Proteomes" id="UP000292235"/>
    </source>
</evidence>
<dbReference type="PANTHER" id="PTHR34069:SF2">
    <property type="entry name" value="BETA-KETOACYL-[ACYL-CARRIER-PROTEIN] SYNTHASE III"/>
    <property type="match status" value="1"/>
</dbReference>
<evidence type="ECO:0000256" key="1">
    <source>
        <dbReference type="ARBA" id="ARBA00022679"/>
    </source>
</evidence>
<sequence length="310" mass="33095">MTRIVDVGAHVPPESVPVAEIGRDLGMDSAHLRVIRRIFGFSEVRMAPGMDQAGIMAAAVSRLDAFADVRHRVRYVVQARTMPVASPYPVNPLHEACRKLGLDHATAFTLTEHACAGGLLALHTCGEMLAADGDPDALGLVLVGEKIFTPMARQVPGSSINGESTAAVLVSPSGRGADQVVAYASRAYPRFHGRLEAEKATPEFQQMYPEALAEVLVEAAARGGLDLADVDLILPHNVAKVSWQRLCRVLGYPVERVFLDNVPVTGHCFGADAFVAYRALVDGGRLKPGDHYLMATAGLGATFAATLVRH</sequence>
<evidence type="ECO:0000256" key="2">
    <source>
        <dbReference type="ARBA" id="ARBA00023315"/>
    </source>
</evidence>
<dbReference type="Pfam" id="PF08541">
    <property type="entry name" value="ACP_syn_III_C"/>
    <property type="match status" value="1"/>
</dbReference>
<keyword evidence="1 4" id="KW-0808">Transferase</keyword>
<dbReference type="SUPFAM" id="SSF53901">
    <property type="entry name" value="Thiolase-like"/>
    <property type="match status" value="1"/>
</dbReference>
<gene>
    <name evidence="4" type="primary">fabH1</name>
    <name evidence="4" type="ORF">EKD16_04050</name>
</gene>
<keyword evidence="2 4" id="KW-0012">Acyltransferase</keyword>
<dbReference type="GO" id="GO:0044550">
    <property type="term" value="P:secondary metabolite biosynthetic process"/>
    <property type="evidence" value="ECO:0007669"/>
    <property type="project" value="TreeGrafter"/>
</dbReference>
<dbReference type="PANTHER" id="PTHR34069">
    <property type="entry name" value="3-OXOACYL-[ACYL-CARRIER-PROTEIN] SYNTHASE 3"/>
    <property type="match status" value="1"/>
</dbReference>
<dbReference type="GO" id="GO:0033818">
    <property type="term" value="F:beta-ketoacyl-acyl-carrier-protein synthase III activity"/>
    <property type="evidence" value="ECO:0007669"/>
    <property type="project" value="UniProtKB-EC"/>
</dbReference>
<dbReference type="Proteomes" id="UP000292235">
    <property type="component" value="Chromosome"/>
</dbReference>
<dbReference type="KEGG" id="strr:EKD16_04050"/>
<protein>
    <submittedName>
        <fullName evidence="4">3-oxoacyl-[acyl-carrier-protein] synthase 3</fullName>
        <ecNumber evidence="4">2.3.1.180</ecNumber>
    </submittedName>
</protein>